<organism evidence="2 3">
    <name type="scientific">Occultella gossypii</name>
    <dbReference type="NCBI Taxonomy" id="2800820"/>
    <lineage>
        <taxon>Bacteria</taxon>
        <taxon>Bacillati</taxon>
        <taxon>Actinomycetota</taxon>
        <taxon>Actinomycetes</taxon>
        <taxon>Micrococcales</taxon>
        <taxon>Ruaniaceae</taxon>
        <taxon>Occultella</taxon>
    </lineage>
</organism>
<dbReference type="RefSeq" id="WP_223403984.1">
    <property type="nucleotide sequence ID" value="NZ_JAGSHT010000006.1"/>
</dbReference>
<evidence type="ECO:0000313" key="2">
    <source>
        <dbReference type="EMBL" id="MBZ2195751.1"/>
    </source>
</evidence>
<comment type="caution">
    <text evidence="2">The sequence shown here is derived from an EMBL/GenBank/DDBJ whole genome shotgun (WGS) entry which is preliminary data.</text>
</comment>
<evidence type="ECO:0000259" key="1">
    <source>
        <dbReference type="Pfam" id="PF05076"/>
    </source>
</evidence>
<sequence>MIDGLVDHLEGTLGAIAAGWRTDPDGTPAPFQVVEFETGRIDDAVIYSTLGLSEYVLESPTADGHSHLELIMIAPEGLRGSALPFQLLDIGRLVVERRELPGLGTIIRNNRTLADLSTMDALYVGRPLYFTPEFATFSNGDRAVTIDWLLPVSQQEAAFVDANGWQAFEKLMYEREDLDPIDYNRASLLP</sequence>
<dbReference type="Proteomes" id="UP000826651">
    <property type="component" value="Unassembled WGS sequence"/>
</dbReference>
<keyword evidence="3" id="KW-1185">Reference proteome</keyword>
<dbReference type="Pfam" id="PF05076">
    <property type="entry name" value="SUFU"/>
    <property type="match status" value="1"/>
</dbReference>
<reference evidence="2 3" key="1">
    <citation type="submission" date="2021-04" db="EMBL/GenBank/DDBJ databases">
        <title>Ruania sp. nov., isolated from sandy soil of mangrove forest.</title>
        <authorList>
            <person name="Ge X."/>
            <person name="Huang R."/>
            <person name="Liu W."/>
        </authorList>
    </citation>
    <scope>NUCLEOTIDE SEQUENCE [LARGE SCALE GENOMIC DNA]</scope>
    <source>
        <strain evidence="2 3">N2-46</strain>
    </source>
</reference>
<dbReference type="InterPro" id="IPR020941">
    <property type="entry name" value="SUFU-like_domain"/>
</dbReference>
<proteinExistence type="predicted"/>
<gene>
    <name evidence="2" type="ORF">KCQ71_06285</name>
</gene>
<dbReference type="EMBL" id="JAGSHT010000006">
    <property type="protein sequence ID" value="MBZ2195751.1"/>
    <property type="molecule type" value="Genomic_DNA"/>
</dbReference>
<evidence type="ECO:0000313" key="3">
    <source>
        <dbReference type="Proteomes" id="UP000826651"/>
    </source>
</evidence>
<accession>A0ABS7S5X4</accession>
<feature type="domain" description="Suppressor of fused-like" evidence="1">
    <location>
        <begin position="29"/>
        <end position="185"/>
    </location>
</feature>
<name>A0ABS7S5X4_9MICO</name>
<protein>
    <submittedName>
        <fullName evidence="2">Suppressor of fused domain protein</fullName>
    </submittedName>
</protein>